<protein>
    <submittedName>
        <fullName evidence="1">6133_t:CDS:1</fullName>
    </submittedName>
</protein>
<accession>A0ABN7X9F5</accession>
<evidence type="ECO:0000313" key="2">
    <source>
        <dbReference type="Proteomes" id="UP000789901"/>
    </source>
</evidence>
<reference evidence="1 2" key="1">
    <citation type="submission" date="2021-06" db="EMBL/GenBank/DDBJ databases">
        <authorList>
            <person name="Kallberg Y."/>
            <person name="Tangrot J."/>
            <person name="Rosling A."/>
        </authorList>
    </citation>
    <scope>NUCLEOTIDE SEQUENCE [LARGE SCALE GENOMIC DNA]</scope>
    <source>
        <strain evidence="1 2">120-4 pot B 10/14</strain>
    </source>
</reference>
<dbReference type="EMBL" id="CAJVQB010098469">
    <property type="protein sequence ID" value="CAG8849884.1"/>
    <property type="molecule type" value="Genomic_DNA"/>
</dbReference>
<proteinExistence type="predicted"/>
<dbReference type="Proteomes" id="UP000789901">
    <property type="component" value="Unassembled WGS sequence"/>
</dbReference>
<comment type="caution">
    <text evidence="1">The sequence shown here is derived from an EMBL/GenBank/DDBJ whole genome shotgun (WGS) entry which is preliminary data.</text>
</comment>
<evidence type="ECO:0000313" key="1">
    <source>
        <dbReference type="EMBL" id="CAG8849884.1"/>
    </source>
</evidence>
<gene>
    <name evidence="1" type="ORF">GMARGA_LOCUS39932</name>
</gene>
<organism evidence="1 2">
    <name type="scientific">Gigaspora margarita</name>
    <dbReference type="NCBI Taxonomy" id="4874"/>
    <lineage>
        <taxon>Eukaryota</taxon>
        <taxon>Fungi</taxon>
        <taxon>Fungi incertae sedis</taxon>
        <taxon>Mucoromycota</taxon>
        <taxon>Glomeromycotina</taxon>
        <taxon>Glomeromycetes</taxon>
        <taxon>Diversisporales</taxon>
        <taxon>Gigasporaceae</taxon>
        <taxon>Gigaspora</taxon>
    </lineage>
</organism>
<keyword evidence="2" id="KW-1185">Reference proteome</keyword>
<feature type="non-terminal residue" evidence="1">
    <location>
        <position position="133"/>
    </location>
</feature>
<name>A0ABN7X9F5_GIGMA</name>
<sequence>NFDDLKSIVRIIINKIEEDDDYIWSTTTAPHISTRFNNVAIYYFASMDAIIKLYYDIIHDNLENVSTLEEIKQEIRTNLHLDPAQICTILRNKYDILNITAKQIHYWWLIFIQESYKINNDQIISACTFLKTD</sequence>
<feature type="non-terminal residue" evidence="1">
    <location>
        <position position="1"/>
    </location>
</feature>